<dbReference type="PROSITE" id="PS50043">
    <property type="entry name" value="HTH_LUXR_2"/>
    <property type="match status" value="1"/>
</dbReference>
<dbReference type="EMBL" id="WOFH01000010">
    <property type="protein sequence ID" value="MUN40233.1"/>
    <property type="molecule type" value="Genomic_DNA"/>
</dbReference>
<dbReference type="GO" id="GO:0003677">
    <property type="term" value="F:DNA binding"/>
    <property type="evidence" value="ECO:0007669"/>
    <property type="project" value="UniProtKB-KW"/>
</dbReference>
<dbReference type="PANTHER" id="PTHR43214">
    <property type="entry name" value="TWO-COMPONENT RESPONSE REGULATOR"/>
    <property type="match status" value="1"/>
</dbReference>
<keyword evidence="3" id="KW-0804">Transcription</keyword>
<evidence type="ECO:0000259" key="5">
    <source>
        <dbReference type="PROSITE" id="PS50043"/>
    </source>
</evidence>
<evidence type="ECO:0000313" key="6">
    <source>
        <dbReference type="EMBL" id="MUN40233.1"/>
    </source>
</evidence>
<name>A0A7K1L7F3_9ACTN</name>
<dbReference type="PRINTS" id="PR00038">
    <property type="entry name" value="HTHLUXR"/>
</dbReference>
<dbReference type="Gene3D" id="1.10.10.10">
    <property type="entry name" value="Winged helix-like DNA-binding domain superfamily/Winged helix DNA-binding domain"/>
    <property type="match status" value="1"/>
</dbReference>
<keyword evidence="7" id="KW-1185">Reference proteome</keyword>
<feature type="domain" description="HTH luxR-type" evidence="5">
    <location>
        <begin position="484"/>
        <end position="549"/>
    </location>
</feature>
<dbReference type="InterPro" id="IPR016032">
    <property type="entry name" value="Sig_transdc_resp-reg_C-effctor"/>
</dbReference>
<comment type="caution">
    <text evidence="6">The sequence shown here is derived from an EMBL/GenBank/DDBJ whole genome shotgun (WGS) entry which is preliminary data.</text>
</comment>
<evidence type="ECO:0000256" key="1">
    <source>
        <dbReference type="ARBA" id="ARBA00023015"/>
    </source>
</evidence>
<dbReference type="CDD" id="cd06170">
    <property type="entry name" value="LuxR_C_like"/>
    <property type="match status" value="1"/>
</dbReference>
<dbReference type="AlphaFoldDB" id="A0A7K1L7F3"/>
<dbReference type="SMART" id="SM00421">
    <property type="entry name" value="HTH_LUXR"/>
    <property type="match status" value="1"/>
</dbReference>
<protein>
    <submittedName>
        <fullName evidence="6">Helix-turn-helix transcriptional regulator</fullName>
    </submittedName>
</protein>
<keyword evidence="1" id="KW-0805">Transcription regulation</keyword>
<organism evidence="6 7">
    <name type="scientific">Actinomadura litoris</name>
    <dbReference type="NCBI Taxonomy" id="2678616"/>
    <lineage>
        <taxon>Bacteria</taxon>
        <taxon>Bacillati</taxon>
        <taxon>Actinomycetota</taxon>
        <taxon>Actinomycetes</taxon>
        <taxon>Streptosporangiales</taxon>
        <taxon>Thermomonosporaceae</taxon>
        <taxon>Actinomadura</taxon>
    </lineage>
</organism>
<gene>
    <name evidence="6" type="ORF">GNZ18_27075</name>
</gene>
<dbReference type="SUPFAM" id="SSF48452">
    <property type="entry name" value="TPR-like"/>
    <property type="match status" value="2"/>
</dbReference>
<dbReference type="InterPro" id="IPR036388">
    <property type="entry name" value="WH-like_DNA-bd_sf"/>
</dbReference>
<dbReference type="SUPFAM" id="SSF46894">
    <property type="entry name" value="C-terminal effector domain of the bipartite response regulators"/>
    <property type="match status" value="1"/>
</dbReference>
<dbReference type="InterPro" id="IPR039420">
    <property type="entry name" value="WalR-like"/>
</dbReference>
<sequence>MSVFVVFGDDGLVMGTWDLLGEGRGLLRRGAWGAAREVFERALADGAAEGAAAEGIAAASWWLDDDAEMTARYEQAYRCHRASGDDRSAARAAVWLGNGAVQFRGETAVAQGWFRRAGRLLAGVPEGEEHGLLALFEGMAARAGGELVPALDLAERAAAIGRRLGSADLEIQGMALAGVVRVSQGLTGEGMALLDEAAAAALAGEVSEAASVWIPSCYLVQGCEWTRDWERAEQWCGRVMDFCRRLDLGSPFSQCRTHYSAVLLWRGDWAEAEDQLLRAAGRVGDRPLVAAQVWARLGELRRRQGRWDEADALFAREPAVPAARVGRAELLVDRGDPLAAVETARMVLDGMAPDDRLERVPVLEVLVRASAAAGLVDALAGPVEELAGIGGGALAASALWARGVACGALGDPAGATPPLARAVALFERTRGSYDAARARLDLAAVLRAAGRDAAAAREARAALGAFVRLGAAADAGRARTLAGEPGPPAGLTARQAEVLALVADGLTNARIAERLVLSPHTVKRHVADILARLGLPSRAAAAAYASRPYGPDGPYGAEGWAVRAKPREARRS</sequence>
<dbReference type="Proteomes" id="UP000432015">
    <property type="component" value="Unassembled WGS sequence"/>
</dbReference>
<evidence type="ECO:0000313" key="7">
    <source>
        <dbReference type="Proteomes" id="UP000432015"/>
    </source>
</evidence>
<evidence type="ECO:0000256" key="4">
    <source>
        <dbReference type="SAM" id="MobiDB-lite"/>
    </source>
</evidence>
<accession>A0A7K1L7F3</accession>
<dbReference type="PANTHER" id="PTHR43214:SF24">
    <property type="entry name" value="TRANSCRIPTIONAL REGULATORY PROTEIN NARL-RELATED"/>
    <property type="match status" value="1"/>
</dbReference>
<dbReference type="Pfam" id="PF00196">
    <property type="entry name" value="GerE"/>
    <property type="match status" value="1"/>
</dbReference>
<dbReference type="RefSeq" id="WP_156219356.1">
    <property type="nucleotide sequence ID" value="NZ_WOFH01000010.1"/>
</dbReference>
<dbReference type="InterPro" id="IPR000792">
    <property type="entry name" value="Tscrpt_reg_LuxR_C"/>
</dbReference>
<dbReference type="Gene3D" id="1.25.40.10">
    <property type="entry name" value="Tetratricopeptide repeat domain"/>
    <property type="match status" value="1"/>
</dbReference>
<evidence type="ECO:0000256" key="2">
    <source>
        <dbReference type="ARBA" id="ARBA00023125"/>
    </source>
</evidence>
<dbReference type="InterPro" id="IPR011990">
    <property type="entry name" value="TPR-like_helical_dom_sf"/>
</dbReference>
<proteinExistence type="predicted"/>
<evidence type="ECO:0000256" key="3">
    <source>
        <dbReference type="ARBA" id="ARBA00023163"/>
    </source>
</evidence>
<dbReference type="GO" id="GO:0006355">
    <property type="term" value="P:regulation of DNA-templated transcription"/>
    <property type="evidence" value="ECO:0007669"/>
    <property type="project" value="InterPro"/>
</dbReference>
<reference evidence="6 7" key="1">
    <citation type="submission" date="2019-11" db="EMBL/GenBank/DDBJ databases">
        <authorList>
            <person name="Cao P."/>
        </authorList>
    </citation>
    <scope>NUCLEOTIDE SEQUENCE [LARGE SCALE GENOMIC DNA]</scope>
    <source>
        <strain evidence="6 7">NEAU-AAG5</strain>
    </source>
</reference>
<keyword evidence="2" id="KW-0238">DNA-binding</keyword>
<feature type="region of interest" description="Disordered" evidence="4">
    <location>
        <begin position="547"/>
        <end position="572"/>
    </location>
</feature>